<organism evidence="1 2">
    <name type="scientific">Theobroma cacao</name>
    <name type="common">Cacao</name>
    <name type="synonym">Cocoa</name>
    <dbReference type="NCBI Taxonomy" id="3641"/>
    <lineage>
        <taxon>Eukaryota</taxon>
        <taxon>Viridiplantae</taxon>
        <taxon>Streptophyta</taxon>
        <taxon>Embryophyta</taxon>
        <taxon>Tracheophyta</taxon>
        <taxon>Spermatophyta</taxon>
        <taxon>Magnoliopsida</taxon>
        <taxon>eudicotyledons</taxon>
        <taxon>Gunneridae</taxon>
        <taxon>Pentapetalae</taxon>
        <taxon>rosids</taxon>
        <taxon>malvids</taxon>
        <taxon>Malvales</taxon>
        <taxon>Malvaceae</taxon>
        <taxon>Byttnerioideae</taxon>
        <taxon>Theobroma</taxon>
    </lineage>
</organism>
<gene>
    <name evidence="1" type="ORF">TCM_023146</name>
</gene>
<dbReference type="HOGENOM" id="CLU_2836397_0_0_1"/>
<evidence type="ECO:0000313" key="2">
    <source>
        <dbReference type="Proteomes" id="UP000026915"/>
    </source>
</evidence>
<dbReference type="InParanoid" id="A0A061EU24"/>
<name>A0A061EU24_THECC</name>
<dbReference type="AlphaFoldDB" id="A0A061EU24"/>
<dbReference type="EMBL" id="CM001883">
    <property type="protein sequence ID" value="EOY08570.1"/>
    <property type="molecule type" value="Genomic_DNA"/>
</dbReference>
<dbReference type="Proteomes" id="UP000026915">
    <property type="component" value="Chromosome 5"/>
</dbReference>
<sequence length="66" mass="7656">MQKLGSYSVCFQCYNVVLVPASYRDRSLGATALCFQRYPSPSMLYFELSLNHHKKSFKLLYIITIN</sequence>
<evidence type="ECO:0000313" key="1">
    <source>
        <dbReference type="EMBL" id="EOY08570.1"/>
    </source>
</evidence>
<keyword evidence="2" id="KW-1185">Reference proteome</keyword>
<accession>A0A061EU24</accession>
<reference evidence="1 2" key="1">
    <citation type="journal article" date="2013" name="Genome Biol.">
        <title>The genome sequence of the most widely cultivated cacao type and its use to identify candidate genes regulating pod color.</title>
        <authorList>
            <person name="Motamayor J.C."/>
            <person name="Mockaitis K."/>
            <person name="Schmutz J."/>
            <person name="Haiminen N."/>
            <person name="Iii D.L."/>
            <person name="Cornejo O."/>
            <person name="Findley S.D."/>
            <person name="Zheng P."/>
            <person name="Utro F."/>
            <person name="Royaert S."/>
            <person name="Saski C."/>
            <person name="Jenkins J."/>
            <person name="Podicheti R."/>
            <person name="Zhao M."/>
            <person name="Scheffler B.E."/>
            <person name="Stack J.C."/>
            <person name="Feltus F.A."/>
            <person name="Mustiga G.M."/>
            <person name="Amores F."/>
            <person name="Phillips W."/>
            <person name="Marelli J.P."/>
            <person name="May G.D."/>
            <person name="Shapiro H."/>
            <person name="Ma J."/>
            <person name="Bustamante C.D."/>
            <person name="Schnell R.J."/>
            <person name="Main D."/>
            <person name="Gilbert D."/>
            <person name="Parida L."/>
            <person name="Kuhn D.N."/>
        </authorList>
    </citation>
    <scope>NUCLEOTIDE SEQUENCE [LARGE SCALE GENOMIC DNA]</scope>
    <source>
        <strain evidence="2">cv. Matina 1-6</strain>
    </source>
</reference>
<proteinExistence type="predicted"/>
<protein>
    <submittedName>
        <fullName evidence="1">Uncharacterized protein</fullName>
    </submittedName>
</protein>
<dbReference type="Gramene" id="EOY08570">
    <property type="protein sequence ID" value="EOY08570"/>
    <property type="gene ID" value="TCM_023146"/>
</dbReference>